<gene>
    <name evidence="1" type="ORF">SAMN04488561_1357</name>
</gene>
<accession>A0A1H5IXN8</accession>
<dbReference type="Proteomes" id="UP000181980">
    <property type="component" value="Unassembled WGS sequence"/>
</dbReference>
<keyword evidence="2" id="KW-1185">Reference proteome</keyword>
<proteinExistence type="predicted"/>
<reference evidence="2" key="1">
    <citation type="submission" date="2016-10" db="EMBL/GenBank/DDBJ databases">
        <authorList>
            <person name="Varghese N."/>
            <person name="Submissions S."/>
        </authorList>
    </citation>
    <scope>NUCLEOTIDE SEQUENCE [LARGE SCALE GENOMIC DNA]</scope>
    <source>
        <strain evidence="2">DSM 45237</strain>
    </source>
</reference>
<dbReference type="EMBL" id="FNUC01000003">
    <property type="protein sequence ID" value="SEE44962.1"/>
    <property type="molecule type" value="Genomic_DNA"/>
</dbReference>
<evidence type="ECO:0000313" key="1">
    <source>
        <dbReference type="EMBL" id="SEE44962.1"/>
    </source>
</evidence>
<dbReference type="STRING" id="561176.SAMN04488561_1357"/>
<evidence type="ECO:0008006" key="3">
    <source>
        <dbReference type="Google" id="ProtNLM"/>
    </source>
</evidence>
<evidence type="ECO:0000313" key="2">
    <source>
        <dbReference type="Proteomes" id="UP000181980"/>
    </source>
</evidence>
<name>A0A1H5IXN8_9ACTN</name>
<protein>
    <recommendedName>
        <fullName evidence="3">Asp23 family, cell envelope-related function</fullName>
    </recommendedName>
</protein>
<organism evidence="1 2">
    <name type="scientific">Jiangella alba</name>
    <dbReference type="NCBI Taxonomy" id="561176"/>
    <lineage>
        <taxon>Bacteria</taxon>
        <taxon>Bacillati</taxon>
        <taxon>Actinomycetota</taxon>
        <taxon>Actinomycetes</taxon>
        <taxon>Jiangellales</taxon>
        <taxon>Jiangellaceae</taxon>
        <taxon>Jiangella</taxon>
    </lineage>
</organism>
<dbReference type="AlphaFoldDB" id="A0A1H5IXN8"/>
<sequence>MISMERLTADADPAEIVAAAVGAVPGVAGLYGGLFGEVATHLVGRRVPGVRIDDVGNAEVHVVVHWDQPVPATAYAVRRAVARLVPGEVHVVVDDVAGPAEPAGHGGGA</sequence>